<reference evidence="2 3" key="1">
    <citation type="submission" date="2019-04" db="EMBL/GenBank/DDBJ databases">
        <title>Deinococcus metalilatus MA1002 mutant No.5.</title>
        <authorList>
            <person name="Park W."/>
            <person name="Park C."/>
        </authorList>
    </citation>
    <scope>NUCLEOTIDE SEQUENCE [LARGE SCALE GENOMIC DNA]</scope>
    <source>
        <strain evidence="2 3">MA1002-m5</strain>
    </source>
</reference>
<dbReference type="PANTHER" id="PTHR43792">
    <property type="entry name" value="GNAT FAMILY, PUTATIVE (AFU_ORTHOLOGUE AFUA_3G00765)-RELATED-RELATED"/>
    <property type="match status" value="1"/>
</dbReference>
<evidence type="ECO:0000313" key="3">
    <source>
        <dbReference type="Proteomes" id="UP000308000"/>
    </source>
</evidence>
<name>A0AAJ5FAM1_9DEIO</name>
<comment type="caution">
    <text evidence="2">The sequence shown here is derived from an EMBL/GenBank/DDBJ whole genome shotgun (WGS) entry which is preliminary data.</text>
</comment>
<feature type="domain" description="N-acetyltransferase" evidence="1">
    <location>
        <begin position="11"/>
        <end position="181"/>
    </location>
</feature>
<evidence type="ECO:0000313" key="2">
    <source>
        <dbReference type="EMBL" id="TLK30108.1"/>
    </source>
</evidence>
<dbReference type="PANTHER" id="PTHR43792:SF1">
    <property type="entry name" value="N-ACETYLTRANSFERASE DOMAIN-CONTAINING PROTEIN"/>
    <property type="match status" value="1"/>
</dbReference>
<accession>A0AAJ5FAM1</accession>
<protein>
    <submittedName>
        <fullName evidence="2">GNAT family N-acetyltransferase</fullName>
    </submittedName>
</protein>
<evidence type="ECO:0000259" key="1">
    <source>
        <dbReference type="PROSITE" id="PS51186"/>
    </source>
</evidence>
<dbReference type="InterPro" id="IPR016181">
    <property type="entry name" value="Acyl_CoA_acyltransferase"/>
</dbReference>
<sequence length="192" mass="22024">MRAVVLQTERLLLRRFTEADEDRLWDLDRDPAVMRFLNGGRPTPREVVREEVLPNILAEYGRWEAYGRWAAEERATGEFLGWFALRPVSGEDFTRLELGYRLRRSAWGQGYATEGARALVRRAFADLGAQRVAAFTMTVNAASRRVMEKAGLGFVRTFFQDWPEVIEGSEEGDVEYALTRTQWEEARAEGAD</sequence>
<dbReference type="GO" id="GO:0016747">
    <property type="term" value="F:acyltransferase activity, transferring groups other than amino-acyl groups"/>
    <property type="evidence" value="ECO:0007669"/>
    <property type="project" value="InterPro"/>
</dbReference>
<proteinExistence type="predicted"/>
<dbReference type="InterPro" id="IPR000182">
    <property type="entry name" value="GNAT_dom"/>
</dbReference>
<dbReference type="Proteomes" id="UP000308000">
    <property type="component" value="Unassembled WGS sequence"/>
</dbReference>
<dbReference type="Gene3D" id="3.40.630.30">
    <property type="match status" value="1"/>
</dbReference>
<dbReference type="SUPFAM" id="SSF55729">
    <property type="entry name" value="Acyl-CoA N-acyltransferases (Nat)"/>
    <property type="match status" value="1"/>
</dbReference>
<organism evidence="2 3">
    <name type="scientific">Deinococcus metallilatus</name>
    <dbReference type="NCBI Taxonomy" id="1211322"/>
    <lineage>
        <taxon>Bacteria</taxon>
        <taxon>Thermotogati</taxon>
        <taxon>Deinococcota</taxon>
        <taxon>Deinococci</taxon>
        <taxon>Deinococcales</taxon>
        <taxon>Deinococcaceae</taxon>
        <taxon>Deinococcus</taxon>
    </lineage>
</organism>
<dbReference type="EMBL" id="VBRC01000003">
    <property type="protein sequence ID" value="TLK30108.1"/>
    <property type="molecule type" value="Genomic_DNA"/>
</dbReference>
<dbReference type="InterPro" id="IPR051531">
    <property type="entry name" value="N-acetyltransferase"/>
</dbReference>
<dbReference type="AlphaFoldDB" id="A0AAJ5FAM1"/>
<dbReference type="PROSITE" id="PS51186">
    <property type="entry name" value="GNAT"/>
    <property type="match status" value="1"/>
</dbReference>
<dbReference type="Pfam" id="PF13302">
    <property type="entry name" value="Acetyltransf_3"/>
    <property type="match status" value="1"/>
</dbReference>
<gene>
    <name evidence="2" type="ORF">FCS05_06160</name>
</gene>